<evidence type="ECO:0000313" key="16">
    <source>
        <dbReference type="Proteomes" id="UP000182045"/>
    </source>
</evidence>
<dbReference type="SUPFAM" id="SSF51905">
    <property type="entry name" value="FAD/NAD(P)-binding domain"/>
    <property type="match status" value="2"/>
</dbReference>
<keyword evidence="2" id="KW-0285">Flavoprotein</keyword>
<name>A0A0P8AH13_9RHOB</name>
<dbReference type="PRINTS" id="PR00368">
    <property type="entry name" value="FADPNR"/>
</dbReference>
<dbReference type="PANTHER" id="PTHR42913">
    <property type="entry name" value="APOPTOSIS-INDUCING FACTOR 1"/>
    <property type="match status" value="1"/>
</dbReference>
<dbReference type="EMBL" id="LJSG01000008">
    <property type="protein sequence ID" value="KPP93580.1"/>
    <property type="molecule type" value="Genomic_DNA"/>
</dbReference>
<proteinExistence type="predicted"/>
<dbReference type="NCBIfam" id="TIGR03169">
    <property type="entry name" value="Nterm_to_SelD"/>
    <property type="match status" value="1"/>
</dbReference>
<evidence type="ECO:0000256" key="4">
    <source>
        <dbReference type="ARBA" id="ARBA00022741"/>
    </source>
</evidence>
<keyword evidence="3 14" id="KW-0808">Transferase</keyword>
<dbReference type="InterPro" id="IPR004536">
    <property type="entry name" value="SPS/SelD"/>
</dbReference>
<dbReference type="GO" id="GO:0019646">
    <property type="term" value="P:aerobic electron transport chain"/>
    <property type="evidence" value="ECO:0007669"/>
    <property type="project" value="TreeGrafter"/>
</dbReference>
<dbReference type="InterPro" id="IPR023753">
    <property type="entry name" value="FAD/NAD-binding_dom"/>
</dbReference>
<dbReference type="InterPro" id="IPR036676">
    <property type="entry name" value="PurM-like_C_sf"/>
</dbReference>
<dbReference type="Proteomes" id="UP000182045">
    <property type="component" value="Unassembled WGS sequence"/>
</dbReference>
<keyword evidence="8" id="KW-0560">Oxidoreductase</keyword>
<dbReference type="InterPro" id="IPR016188">
    <property type="entry name" value="PurM-like_N"/>
</dbReference>
<keyword evidence="4" id="KW-0547">Nucleotide-binding</keyword>
<dbReference type="Gene3D" id="3.90.650.10">
    <property type="entry name" value="PurM-like C-terminal domain"/>
    <property type="match status" value="1"/>
</dbReference>
<evidence type="ECO:0000259" key="12">
    <source>
        <dbReference type="Pfam" id="PF07992"/>
    </source>
</evidence>
<feature type="domain" description="FAD/NAD(P)-binding" evidence="12">
    <location>
        <begin position="10"/>
        <end position="304"/>
    </location>
</feature>
<reference evidence="14 15" key="1">
    <citation type="submission" date="2015-09" db="EMBL/GenBank/DDBJ databases">
        <title>Identification and resolution of microdiversity through metagenomic sequencing of parallel consortia.</title>
        <authorList>
            <person name="Nelson W.C."/>
            <person name="Romine M.F."/>
            <person name="Lindemann S.R."/>
        </authorList>
    </citation>
    <scope>NUCLEOTIDE SEQUENCE [LARGE SCALE GENOMIC DNA]</scope>
    <source>
        <strain evidence="14">HL-91</strain>
    </source>
</reference>
<evidence type="ECO:0000256" key="7">
    <source>
        <dbReference type="ARBA" id="ARBA00022840"/>
    </source>
</evidence>
<dbReference type="AlphaFoldDB" id="A0A0P8AH13"/>
<evidence type="ECO:0000256" key="3">
    <source>
        <dbReference type="ARBA" id="ARBA00022679"/>
    </source>
</evidence>
<comment type="caution">
    <text evidence="14">The sequence shown here is derived from an EMBL/GenBank/DDBJ whole genome shotgun (WGS) entry which is preliminary data.</text>
</comment>
<dbReference type="PANTHER" id="PTHR42913:SF9">
    <property type="entry name" value="SLR1591 PROTEIN"/>
    <property type="match status" value="1"/>
</dbReference>
<dbReference type="EC" id="2.7.9.3" evidence="14"/>
<keyword evidence="16" id="KW-1185">Reference proteome</keyword>
<dbReference type="Gene3D" id="3.50.50.100">
    <property type="match status" value="1"/>
</dbReference>
<dbReference type="RefSeq" id="WP_072245462.1">
    <property type="nucleotide sequence ID" value="NZ_FBYC01000004.1"/>
</dbReference>
<keyword evidence="7" id="KW-0067">ATP-binding</keyword>
<dbReference type="PATRIC" id="fig|1666912.4.peg.2474"/>
<dbReference type="OrthoDB" id="9767928at2"/>
<dbReference type="InterPro" id="IPR036188">
    <property type="entry name" value="FAD/NAD-bd_sf"/>
</dbReference>
<dbReference type="InterPro" id="IPR010918">
    <property type="entry name" value="PurM-like_C_dom"/>
</dbReference>
<dbReference type="SUPFAM" id="SSF55326">
    <property type="entry name" value="PurM N-terminal domain-like"/>
    <property type="match status" value="1"/>
</dbReference>
<sequence length="716" mass="74686">MQPDFPITRDILLIGGGHAHALVLRQWGMKPMAGVRLRVINPSPIAPYTGMLPGAIAGHYTIDEIMIDLVRLCRFAGADVILDKAVGLDPEAKTVTLASGRQAAFDIASIDIGITSDLPQVDGFIAHGVSAKPLGGYAARWEHFLQTAPQAPNLVIIGGGVGGVELALAQAYRMQQTGRSPTITVVDRNAQPLGNMGPKARAGMIAALRRYGVGLHLNAAPVRLEADAVVLDDGTRLQSDFTLSVAGSRPQGWLAQTGLDLHEGFITVGPTLESSARDIFAVGDCAHLSHAPRPKSGVYAVREAPYLFHNLRARASGAPLRRYQPQRDYLKLASLGDKRALAEKFGLRSGGAWLWWLKDTIDARFMAKFRDYPAMPAPKLPDLRPRDLGAVMGAKPMCGGCGAKLPAGALGRGLACLPGQSADLSPGDDAAILRRPQGVQVLSTDHLRAFLGDPWRMGQLAAIHSLGDIWAMGAAPQLALAQIILPRASDTVAERMLAEILEGAQSVLGPAGAALGGGHTTMGAELTVGFTVTGCCDRPVTKRGAQAGDALILTKPLGTGIILAAEMQITRPKSGLLGPVWANCVANMARPMGRDAAILAPVARAMSDVTGFGLAGHLAEMLGAGLTATLDHANLPVLEGAEGLARQGVQSTLAPANRAALRPEWDGPLADLLVDPQTCGGLLAAVPAAQAEAVLAELAKAGAPARHVGHVVPCAP</sequence>
<evidence type="ECO:0000259" key="10">
    <source>
        <dbReference type="Pfam" id="PF00586"/>
    </source>
</evidence>
<dbReference type="GO" id="GO:0005524">
    <property type="term" value="F:ATP binding"/>
    <property type="evidence" value="ECO:0007669"/>
    <property type="project" value="UniProtKB-KW"/>
</dbReference>
<feature type="domain" description="PurM-like C-terminal" evidence="11">
    <location>
        <begin position="546"/>
        <end position="713"/>
    </location>
</feature>
<evidence type="ECO:0000256" key="1">
    <source>
        <dbReference type="ARBA" id="ARBA00001974"/>
    </source>
</evidence>
<evidence type="ECO:0000256" key="8">
    <source>
        <dbReference type="ARBA" id="ARBA00023002"/>
    </source>
</evidence>
<comment type="cofactor">
    <cofactor evidence="1">
        <name>FAD</name>
        <dbReference type="ChEBI" id="CHEBI:57692"/>
    </cofactor>
</comment>
<dbReference type="SUPFAM" id="SSF56042">
    <property type="entry name" value="PurM C-terminal domain-like"/>
    <property type="match status" value="1"/>
</dbReference>
<organism evidence="14 15">
    <name type="scientific">Roseibaca calidilacus</name>
    <dbReference type="NCBI Taxonomy" id="1666912"/>
    <lineage>
        <taxon>Bacteria</taxon>
        <taxon>Pseudomonadati</taxon>
        <taxon>Pseudomonadota</taxon>
        <taxon>Alphaproteobacteria</taxon>
        <taxon>Rhodobacterales</taxon>
        <taxon>Paracoccaceae</taxon>
        <taxon>Roseinatronobacter</taxon>
    </lineage>
</organism>
<protein>
    <submittedName>
        <fullName evidence="14">Selenide, water dikinase</fullName>
        <ecNumber evidence="14">2.7.9.3</ecNumber>
    </submittedName>
</protein>
<feature type="domain" description="PurM-like N-terminal" evidence="10">
    <location>
        <begin position="427"/>
        <end position="534"/>
    </location>
</feature>
<gene>
    <name evidence="14" type="primary">selD</name>
    <name evidence="13" type="ORF">Ga0058931_1122</name>
    <name evidence="14" type="ORF">HLUCCA05_11435</name>
</gene>
<accession>A0A0P8AH13</accession>
<dbReference type="Pfam" id="PF00586">
    <property type="entry name" value="AIRS"/>
    <property type="match status" value="1"/>
</dbReference>
<evidence type="ECO:0000313" key="13">
    <source>
        <dbReference type="EMBL" id="CUX80414.1"/>
    </source>
</evidence>
<dbReference type="Gene3D" id="3.30.1330.10">
    <property type="entry name" value="PurM-like, N-terminal domain"/>
    <property type="match status" value="1"/>
</dbReference>
<dbReference type="Pfam" id="PF07992">
    <property type="entry name" value="Pyr_redox_2"/>
    <property type="match status" value="1"/>
</dbReference>
<dbReference type="GO" id="GO:0004756">
    <property type="term" value="F:selenide, water dikinase activity"/>
    <property type="evidence" value="ECO:0007669"/>
    <property type="project" value="UniProtKB-EC"/>
</dbReference>
<dbReference type="Pfam" id="PF02769">
    <property type="entry name" value="AIRS_C"/>
    <property type="match status" value="1"/>
</dbReference>
<dbReference type="InterPro" id="IPR051169">
    <property type="entry name" value="NADH-Q_oxidoreductase"/>
</dbReference>
<evidence type="ECO:0000256" key="9">
    <source>
        <dbReference type="ARBA" id="ARBA00023266"/>
    </source>
</evidence>
<dbReference type="Proteomes" id="UP000050413">
    <property type="component" value="Unassembled WGS sequence"/>
</dbReference>
<dbReference type="InterPro" id="IPR036921">
    <property type="entry name" value="PurM-like_N_sf"/>
</dbReference>
<dbReference type="EMBL" id="FBYC01000004">
    <property type="protein sequence ID" value="CUX80414.1"/>
    <property type="molecule type" value="Genomic_DNA"/>
</dbReference>
<evidence type="ECO:0000313" key="14">
    <source>
        <dbReference type="EMBL" id="KPP93580.1"/>
    </source>
</evidence>
<reference evidence="13 16" key="2">
    <citation type="submission" date="2016-01" db="EMBL/GenBank/DDBJ databases">
        <authorList>
            <person name="Varghese N."/>
        </authorList>
    </citation>
    <scope>NUCLEOTIDE SEQUENCE [LARGE SCALE GENOMIC DNA]</scope>
    <source>
        <strain evidence="13 16">HL-91</strain>
    </source>
</reference>
<evidence type="ECO:0000256" key="5">
    <source>
        <dbReference type="ARBA" id="ARBA00022777"/>
    </source>
</evidence>
<evidence type="ECO:0000313" key="15">
    <source>
        <dbReference type="Proteomes" id="UP000050413"/>
    </source>
</evidence>
<dbReference type="GO" id="GO:0003955">
    <property type="term" value="F:NAD(P)H dehydrogenase (quinone) activity"/>
    <property type="evidence" value="ECO:0007669"/>
    <property type="project" value="TreeGrafter"/>
</dbReference>
<dbReference type="InterPro" id="IPR017584">
    <property type="entry name" value="Pyridine_nucleo_diS_OxRdtase_N"/>
</dbReference>
<dbReference type="STRING" id="1666912.Ga0058931_1122"/>
<dbReference type="NCBIfam" id="TIGR00476">
    <property type="entry name" value="selD"/>
    <property type="match status" value="1"/>
</dbReference>
<evidence type="ECO:0000259" key="11">
    <source>
        <dbReference type="Pfam" id="PF02769"/>
    </source>
</evidence>
<evidence type="ECO:0000256" key="6">
    <source>
        <dbReference type="ARBA" id="ARBA00022827"/>
    </source>
</evidence>
<evidence type="ECO:0000256" key="2">
    <source>
        <dbReference type="ARBA" id="ARBA00022630"/>
    </source>
</evidence>
<keyword evidence="5 14" id="KW-0418">Kinase</keyword>
<keyword evidence="9" id="KW-0711">Selenium</keyword>
<keyword evidence="6" id="KW-0274">FAD</keyword>